<feature type="non-terminal residue" evidence="2">
    <location>
        <position position="140"/>
    </location>
</feature>
<dbReference type="InterPro" id="IPR041624">
    <property type="entry name" value="RGI_lyase"/>
</dbReference>
<sequence length="140" mass="15765">MIGFSLVFSLAAAVTGVEKLERGLVAIEREDGSVFLSWRLLESDADGIAFEVSRRCLEDLLEPATVLIAGQPYRPTNFVDKTAEKDKKYLYELREYSGKWKPEPYMGRACWEIGITSAFINAPTLLCRQIRFKSLLSPSP</sequence>
<evidence type="ECO:0000259" key="1">
    <source>
        <dbReference type="Pfam" id="PF18370"/>
    </source>
</evidence>
<name>X1VXG1_9ZZZZ</name>
<dbReference type="AlphaFoldDB" id="X1VXG1"/>
<feature type="domain" description="Rhamnogalacturonan I lyase beta-sheet" evidence="1">
    <location>
        <begin position="17"/>
        <end position="89"/>
    </location>
</feature>
<protein>
    <recommendedName>
        <fullName evidence="1">Rhamnogalacturonan I lyase beta-sheet domain-containing protein</fullName>
    </recommendedName>
</protein>
<accession>X1VXG1</accession>
<reference evidence="2" key="1">
    <citation type="journal article" date="2014" name="Front. Microbiol.">
        <title>High frequency of phylogenetically diverse reductive dehalogenase-homologous genes in deep subseafloor sedimentary metagenomes.</title>
        <authorList>
            <person name="Kawai M."/>
            <person name="Futagami T."/>
            <person name="Toyoda A."/>
            <person name="Takaki Y."/>
            <person name="Nishi S."/>
            <person name="Hori S."/>
            <person name="Arai W."/>
            <person name="Tsubouchi T."/>
            <person name="Morono Y."/>
            <person name="Uchiyama I."/>
            <person name="Ito T."/>
            <person name="Fujiyama A."/>
            <person name="Inagaki F."/>
            <person name="Takami H."/>
        </authorList>
    </citation>
    <scope>NUCLEOTIDE SEQUENCE</scope>
    <source>
        <strain evidence="2">Expedition CK06-06</strain>
    </source>
</reference>
<dbReference type="Pfam" id="PF18370">
    <property type="entry name" value="RGI_lyase"/>
    <property type="match status" value="1"/>
</dbReference>
<dbReference type="EMBL" id="BARW01035914">
    <property type="protein sequence ID" value="GAJ23671.1"/>
    <property type="molecule type" value="Genomic_DNA"/>
</dbReference>
<evidence type="ECO:0000313" key="2">
    <source>
        <dbReference type="EMBL" id="GAJ23671.1"/>
    </source>
</evidence>
<dbReference type="Gene3D" id="2.60.40.10">
    <property type="entry name" value="Immunoglobulins"/>
    <property type="match status" value="1"/>
</dbReference>
<dbReference type="InterPro" id="IPR013783">
    <property type="entry name" value="Ig-like_fold"/>
</dbReference>
<gene>
    <name evidence="2" type="ORF">S12H4_55902</name>
</gene>
<comment type="caution">
    <text evidence="2">The sequence shown here is derived from an EMBL/GenBank/DDBJ whole genome shotgun (WGS) entry which is preliminary data.</text>
</comment>
<organism evidence="2">
    <name type="scientific">marine sediment metagenome</name>
    <dbReference type="NCBI Taxonomy" id="412755"/>
    <lineage>
        <taxon>unclassified sequences</taxon>
        <taxon>metagenomes</taxon>
        <taxon>ecological metagenomes</taxon>
    </lineage>
</organism>
<proteinExistence type="predicted"/>